<evidence type="ECO:0000313" key="1">
    <source>
        <dbReference type="EMBL" id="SES79263.1"/>
    </source>
</evidence>
<keyword evidence="2" id="KW-1185">Reference proteome</keyword>
<name>A0A1H9ZCI7_9ACTN</name>
<proteinExistence type="predicted"/>
<gene>
    <name evidence="1" type="ORF">SAMN04488546_0523</name>
</gene>
<accession>A0A1H9ZCI7</accession>
<dbReference type="AlphaFoldDB" id="A0A1H9ZCI7"/>
<organism evidence="1 2">
    <name type="scientific">Geodermatophilus poikilotrophus</name>
    <dbReference type="NCBI Taxonomy" id="1333667"/>
    <lineage>
        <taxon>Bacteria</taxon>
        <taxon>Bacillati</taxon>
        <taxon>Actinomycetota</taxon>
        <taxon>Actinomycetes</taxon>
        <taxon>Geodermatophilales</taxon>
        <taxon>Geodermatophilaceae</taxon>
        <taxon>Geodermatophilus</taxon>
    </lineage>
</organism>
<evidence type="ECO:0000313" key="2">
    <source>
        <dbReference type="Proteomes" id="UP000198507"/>
    </source>
</evidence>
<sequence>MTATATATVGLRSVLEDDFARASGTWSEARSRQQRKDTPAHRAAVAECTDRIDAVLDMYLEVRRAA</sequence>
<dbReference type="Proteomes" id="UP000198507">
    <property type="component" value="Unassembled WGS sequence"/>
</dbReference>
<protein>
    <submittedName>
        <fullName evidence="1">Uncharacterized protein</fullName>
    </submittedName>
</protein>
<reference evidence="2" key="1">
    <citation type="submission" date="2016-10" db="EMBL/GenBank/DDBJ databases">
        <authorList>
            <person name="Varghese N."/>
            <person name="Submissions S."/>
        </authorList>
    </citation>
    <scope>NUCLEOTIDE SEQUENCE [LARGE SCALE GENOMIC DNA]</scope>
    <source>
        <strain evidence="2">DSM 44209</strain>
    </source>
</reference>
<dbReference type="EMBL" id="FOIE01000001">
    <property type="protein sequence ID" value="SES79263.1"/>
    <property type="molecule type" value="Genomic_DNA"/>
</dbReference>
<dbReference type="RefSeq" id="WP_091438595.1">
    <property type="nucleotide sequence ID" value="NZ_FOIE01000001.1"/>
</dbReference>
<dbReference type="OrthoDB" id="5196774at2"/>